<dbReference type="AlphaFoldDB" id="A0A7C1T0P2"/>
<dbReference type="GO" id="GO:0005524">
    <property type="term" value="F:ATP binding"/>
    <property type="evidence" value="ECO:0007669"/>
    <property type="project" value="UniProtKB-KW"/>
</dbReference>
<keyword evidence="9" id="KW-0234">DNA repair</keyword>
<evidence type="ECO:0000256" key="6">
    <source>
        <dbReference type="ARBA" id="ARBA00022839"/>
    </source>
</evidence>
<proteinExistence type="predicted"/>
<dbReference type="Gene3D" id="1.10.486.10">
    <property type="entry name" value="PCRA, domain 4"/>
    <property type="match status" value="1"/>
</dbReference>
<sequence length="941" mass="108395">MNRSRKLFLFPFECHNSTEIILKSVLDSGIKPDQILYLTPSPRKLRATQVLLTRILGRRAFIPPRFRTLGQLAREICDYTSAYRFLRDELKPVLIRRIAQQRGREVTLGYAQVVGGFIADVKRHVASEAEQTIPEILNALLAGYDKPLRRAREAYELMLEYNRLLKTHGWLDREDLIREAVGHLDEFSELPPVLILDCFVAPNRLEQQLLAQLVDRCPVVIAGTYWSDAAPEKYTLARRFIDFIDRQAGFVTERLTAEQKAREPEQFYRFPSPDQEIIGVCREICKHSAELDPADTYVVFPRLSYYVPLVERYFPQYRIPYSVFPSSPLISSPVITPVLELLKALDSDYERVAAAAVFSSPYFPGLLRLPGEESLDARNRAAALINIASRRAGIIKGRDNWLNIAERILNDEEYSENGLEAELLRDLQSRIRQAIGLTESILEPAGTLGNQARRLKQFLEVVEFGRNLETTTEWFEELNQDQKSLYDILDTLSELEIEFGEQPEPRRQFIRSLLHLLGTGMKSPEHDHGGVMVVAMEEMLGINPGNLFFCGLTETGLPGPYHPDPILPDSVRRELGMPDIEWHREWQRFHFWQVLNSSLRTPFCSFAESRDGRPELPTPFIELEPVRYPDQQVIFSDVEELLYEGKNKRSRLEKFQSLVDFSSNEAVKKVLGDRFGPHYCFHVTMLESYRYCPFQFYLRHVLGLIPPEEPTFELDARSWGTVAHQLLARLYAKGAVPPELIQKRAREIIVEVLSGLKLPEFWHQVTERVLNNLIVEFVKTETRLRETGFLPECTELRLRGTVNGISLQGRLDRLDRRNGEVRIIDYKTGSESINASDVIHKKSHIQLPIYAHLVLQSGVVRDVTVENMGIYNLRSMNLNLLVKEGRYDVRELIKAAQENAVDIVQNIRTGIFQPAEVNKDHCRKCKYKFTCGRNHDTYEQE</sequence>
<dbReference type="GO" id="GO:0004527">
    <property type="term" value="F:exonuclease activity"/>
    <property type="evidence" value="ECO:0007669"/>
    <property type="project" value="UniProtKB-KW"/>
</dbReference>
<dbReference type="Gene3D" id="3.40.50.300">
    <property type="entry name" value="P-loop containing nucleotide triphosphate hydrolases"/>
    <property type="match status" value="1"/>
</dbReference>
<evidence type="ECO:0000256" key="4">
    <source>
        <dbReference type="ARBA" id="ARBA00022801"/>
    </source>
</evidence>
<gene>
    <name evidence="11" type="ORF">ENP94_02020</name>
</gene>
<keyword evidence="8" id="KW-0238">DNA-binding</keyword>
<dbReference type="PROSITE" id="PS51217">
    <property type="entry name" value="UVRD_HELICASE_CTER"/>
    <property type="match status" value="1"/>
</dbReference>
<name>A0A7C1T0P2_UNCW3</name>
<dbReference type="GO" id="GO:0004386">
    <property type="term" value="F:helicase activity"/>
    <property type="evidence" value="ECO:0007669"/>
    <property type="project" value="UniProtKB-KW"/>
</dbReference>
<evidence type="ECO:0000256" key="5">
    <source>
        <dbReference type="ARBA" id="ARBA00022806"/>
    </source>
</evidence>
<evidence type="ECO:0000259" key="10">
    <source>
        <dbReference type="PROSITE" id="PS51217"/>
    </source>
</evidence>
<dbReference type="Pfam" id="PF12705">
    <property type="entry name" value="PDDEXK_1"/>
    <property type="match status" value="1"/>
</dbReference>
<keyword evidence="5" id="KW-0347">Helicase</keyword>
<dbReference type="InterPro" id="IPR038726">
    <property type="entry name" value="PDDEXK_AddAB-type"/>
</dbReference>
<evidence type="ECO:0000256" key="7">
    <source>
        <dbReference type="ARBA" id="ARBA00022840"/>
    </source>
</evidence>
<dbReference type="InterPro" id="IPR011335">
    <property type="entry name" value="Restrct_endonuc-II-like"/>
</dbReference>
<accession>A0A7C1T0P2</accession>
<keyword evidence="6" id="KW-0269">Exonuclease</keyword>
<dbReference type="PANTHER" id="PTHR30591:SF1">
    <property type="entry name" value="RECBCD ENZYME SUBUNIT RECC"/>
    <property type="match status" value="1"/>
</dbReference>
<dbReference type="InterPro" id="IPR011604">
    <property type="entry name" value="PDDEXK-like_dom_sf"/>
</dbReference>
<dbReference type="SUPFAM" id="SSF52980">
    <property type="entry name" value="Restriction endonuclease-like"/>
    <property type="match status" value="1"/>
</dbReference>
<dbReference type="SUPFAM" id="SSF52540">
    <property type="entry name" value="P-loop containing nucleoside triphosphate hydrolases"/>
    <property type="match status" value="1"/>
</dbReference>
<dbReference type="Gene3D" id="3.90.320.10">
    <property type="match status" value="1"/>
</dbReference>
<evidence type="ECO:0000256" key="8">
    <source>
        <dbReference type="ARBA" id="ARBA00023125"/>
    </source>
</evidence>
<dbReference type="GO" id="GO:0006310">
    <property type="term" value="P:DNA recombination"/>
    <property type="evidence" value="ECO:0007669"/>
    <property type="project" value="TreeGrafter"/>
</dbReference>
<dbReference type="GO" id="GO:0006281">
    <property type="term" value="P:DNA repair"/>
    <property type="evidence" value="ECO:0007669"/>
    <property type="project" value="UniProtKB-KW"/>
</dbReference>
<keyword evidence="4" id="KW-0378">Hydrolase</keyword>
<dbReference type="InterPro" id="IPR027417">
    <property type="entry name" value="P-loop_NTPase"/>
</dbReference>
<evidence type="ECO:0000256" key="2">
    <source>
        <dbReference type="ARBA" id="ARBA00022741"/>
    </source>
</evidence>
<keyword evidence="7" id="KW-0067">ATP-binding</keyword>
<keyword evidence="2" id="KW-0547">Nucleotide-binding</keyword>
<reference evidence="11" key="1">
    <citation type="journal article" date="2020" name="mSystems">
        <title>Genome- and Community-Level Interaction Insights into Carbon Utilization and Element Cycling Functions of Hydrothermarchaeota in Hydrothermal Sediment.</title>
        <authorList>
            <person name="Zhou Z."/>
            <person name="Liu Y."/>
            <person name="Xu W."/>
            <person name="Pan J."/>
            <person name="Luo Z.H."/>
            <person name="Li M."/>
        </authorList>
    </citation>
    <scope>NUCLEOTIDE SEQUENCE [LARGE SCALE GENOMIC DNA]</scope>
    <source>
        <strain evidence="11">SpSt-265</strain>
    </source>
</reference>
<keyword evidence="1" id="KW-0540">Nuclease</keyword>
<dbReference type="EMBL" id="DSLG01000002">
    <property type="protein sequence ID" value="HEA86771.1"/>
    <property type="molecule type" value="Genomic_DNA"/>
</dbReference>
<feature type="domain" description="UvrD-like helicase C-terminal" evidence="10">
    <location>
        <begin position="234"/>
        <end position="541"/>
    </location>
</feature>
<organism evidence="11">
    <name type="scientific">candidate division WOR-3 bacterium</name>
    <dbReference type="NCBI Taxonomy" id="2052148"/>
    <lineage>
        <taxon>Bacteria</taxon>
        <taxon>Bacteria division WOR-3</taxon>
    </lineage>
</organism>
<dbReference type="InterPro" id="IPR014017">
    <property type="entry name" value="DNA_helicase_UvrD-like_C"/>
</dbReference>
<evidence type="ECO:0000256" key="1">
    <source>
        <dbReference type="ARBA" id="ARBA00022722"/>
    </source>
</evidence>
<keyword evidence="3" id="KW-0227">DNA damage</keyword>
<protein>
    <recommendedName>
        <fullName evidence="10">UvrD-like helicase C-terminal domain-containing protein</fullName>
    </recommendedName>
</protein>
<comment type="caution">
    <text evidence="11">The sequence shown here is derived from an EMBL/GenBank/DDBJ whole genome shotgun (WGS) entry which is preliminary data.</text>
</comment>
<dbReference type="GO" id="GO:0003677">
    <property type="term" value="F:DNA binding"/>
    <property type="evidence" value="ECO:0007669"/>
    <property type="project" value="UniProtKB-KW"/>
</dbReference>
<dbReference type="PANTHER" id="PTHR30591">
    <property type="entry name" value="RECBCD ENZYME SUBUNIT RECC"/>
    <property type="match status" value="1"/>
</dbReference>
<evidence type="ECO:0000313" key="11">
    <source>
        <dbReference type="EMBL" id="HEA86771.1"/>
    </source>
</evidence>
<evidence type="ECO:0000256" key="9">
    <source>
        <dbReference type="ARBA" id="ARBA00023204"/>
    </source>
</evidence>
<evidence type="ECO:0000256" key="3">
    <source>
        <dbReference type="ARBA" id="ARBA00022763"/>
    </source>
</evidence>